<feature type="domain" description="J" evidence="2">
    <location>
        <begin position="59"/>
        <end position="136"/>
    </location>
</feature>
<keyword evidence="4" id="KW-1185">Reference proteome</keyword>
<feature type="region of interest" description="Disordered" evidence="1">
    <location>
        <begin position="175"/>
        <end position="218"/>
    </location>
</feature>
<keyword evidence="3" id="KW-0346">Stress response</keyword>
<dbReference type="PRINTS" id="PR00625">
    <property type="entry name" value="JDOMAIN"/>
</dbReference>
<dbReference type="Gene3D" id="1.10.287.110">
    <property type="entry name" value="DnaJ domain"/>
    <property type="match status" value="1"/>
</dbReference>
<dbReference type="CDD" id="cd06257">
    <property type="entry name" value="DnaJ"/>
    <property type="match status" value="1"/>
</dbReference>
<feature type="region of interest" description="Disordered" evidence="1">
    <location>
        <begin position="136"/>
        <end position="159"/>
    </location>
</feature>
<dbReference type="OrthoDB" id="445556at2759"/>
<feature type="region of interest" description="Disordered" evidence="1">
    <location>
        <begin position="33"/>
        <end position="53"/>
    </location>
</feature>
<dbReference type="InterPro" id="IPR018253">
    <property type="entry name" value="DnaJ_domain_CS"/>
</dbReference>
<evidence type="ECO:0000313" key="4">
    <source>
        <dbReference type="Proteomes" id="UP000019335"/>
    </source>
</evidence>
<feature type="compositionally biased region" description="Gly residues" evidence="1">
    <location>
        <begin position="206"/>
        <end position="215"/>
    </location>
</feature>
<dbReference type="Proteomes" id="UP000019335">
    <property type="component" value="Chromosome 7"/>
</dbReference>
<dbReference type="SMART" id="SM00271">
    <property type="entry name" value="DnaJ"/>
    <property type="match status" value="1"/>
</dbReference>
<dbReference type="SUPFAM" id="SSF46565">
    <property type="entry name" value="Chaperone J-domain"/>
    <property type="match status" value="1"/>
</dbReference>
<dbReference type="PROSITE" id="PS00636">
    <property type="entry name" value="DNAJ_1"/>
    <property type="match status" value="1"/>
</dbReference>
<proteinExistence type="predicted"/>
<evidence type="ECO:0000313" key="3">
    <source>
        <dbReference type="EMBL" id="EWM27254.1"/>
    </source>
</evidence>
<dbReference type="InterPro" id="IPR001623">
    <property type="entry name" value="DnaJ_domain"/>
</dbReference>
<sequence>MTAVQSAYLVRRFIVTGQWLPSVRSRVFFSSSASSSSSWSDKERSNRSVPSLGVPDTDDPFLILGVSIDASESEIKNNFYQLAKRVHPDAVLRQSRDGVKNGRREASNAAADFQKLVRAYEILSDPTRRAEYILKNPHRPRGCGSGGVGAAPPSWGGKGPSPVDVFNASLRQGRRRRAGLGDDRFAKWTRSKENTGSEDEELKGTQGAGPGGGGKAARSWDAVSLLNPGLLGRLQESFQEAMIHAYLGPYVADNTIPWAFEAEERRARGSRGRDETRRGRAGHQALHPHILEMTSGQQLLGYVESAPVSFEAFLEGMAVQEKRLVSRPGADMASKGEGEGEGGADGLCLRSQLSGMVSLPDKENFASLRVMWQGQCLGRGMRFWDSDKKEDVVLIEAFALRDNEAPRPGWFGPQAPEQTGNEDMMGVGSYVVRGLGARRLLSSHPVRHAASGAVSHVLVSHRTPLVSHFHLLQAEGGVECRVSKGDLKAYIPSEYWRFPPRSPDHDVGSWYIERTGLASPETERTLRAKLRGKMLPPVVMMLVCAFKTLDKEEQEVGKGGGPSRLQETLRGWVQRIM</sequence>
<protein>
    <submittedName>
        <fullName evidence="3">Heat shock protein DnaJ</fullName>
    </submittedName>
</protein>
<evidence type="ECO:0000259" key="2">
    <source>
        <dbReference type="PROSITE" id="PS50076"/>
    </source>
</evidence>
<dbReference type="PANTHER" id="PTHR45286">
    <property type="entry name" value="CHAPERONE DNAJ-DOMAIN SUPERFAMILY PROTEIN"/>
    <property type="match status" value="1"/>
</dbReference>
<feature type="compositionally biased region" description="Basic and acidic residues" evidence="1">
    <location>
        <begin position="179"/>
        <end position="195"/>
    </location>
</feature>
<evidence type="ECO:0000256" key="1">
    <source>
        <dbReference type="SAM" id="MobiDB-lite"/>
    </source>
</evidence>
<dbReference type="InterPro" id="IPR036869">
    <property type="entry name" value="J_dom_sf"/>
</dbReference>
<name>W7U3H5_9STRA</name>
<dbReference type="AlphaFoldDB" id="W7U3H5"/>
<organism evidence="3 4">
    <name type="scientific">Nannochloropsis gaditana</name>
    <dbReference type="NCBI Taxonomy" id="72520"/>
    <lineage>
        <taxon>Eukaryota</taxon>
        <taxon>Sar</taxon>
        <taxon>Stramenopiles</taxon>
        <taxon>Ochrophyta</taxon>
        <taxon>Eustigmatophyceae</taxon>
        <taxon>Eustigmatales</taxon>
        <taxon>Monodopsidaceae</taxon>
        <taxon>Nannochloropsis</taxon>
    </lineage>
</organism>
<accession>W7U3H5</accession>
<dbReference type="PROSITE" id="PS50076">
    <property type="entry name" value="DNAJ_2"/>
    <property type="match status" value="1"/>
</dbReference>
<gene>
    <name evidence="3" type="ORF">Naga_100038g24</name>
</gene>
<dbReference type="Pfam" id="PF00226">
    <property type="entry name" value="DnaJ"/>
    <property type="match status" value="1"/>
</dbReference>
<dbReference type="PANTHER" id="PTHR45286:SF1">
    <property type="entry name" value="CHAPERONE DNAJ-DOMAIN SUPERFAMILY PROTEIN"/>
    <property type="match status" value="1"/>
</dbReference>
<reference evidence="3 4" key="1">
    <citation type="journal article" date="2014" name="Mol. Plant">
        <title>Chromosome Scale Genome Assembly and Transcriptome Profiling of Nannochloropsis gaditana in Nitrogen Depletion.</title>
        <authorList>
            <person name="Corteggiani Carpinelli E."/>
            <person name="Telatin A."/>
            <person name="Vitulo N."/>
            <person name="Forcato C."/>
            <person name="D'Angelo M."/>
            <person name="Schiavon R."/>
            <person name="Vezzi A."/>
            <person name="Giacometti G.M."/>
            <person name="Morosinotto T."/>
            <person name="Valle G."/>
        </authorList>
    </citation>
    <scope>NUCLEOTIDE SEQUENCE [LARGE SCALE GENOMIC DNA]</scope>
    <source>
        <strain evidence="3 4">B-31</strain>
    </source>
</reference>
<comment type="caution">
    <text evidence="3">The sequence shown here is derived from an EMBL/GenBank/DDBJ whole genome shotgun (WGS) entry which is preliminary data.</text>
</comment>
<dbReference type="EMBL" id="AZIL01000516">
    <property type="protein sequence ID" value="EWM27254.1"/>
    <property type="molecule type" value="Genomic_DNA"/>
</dbReference>